<keyword evidence="2" id="KW-1185">Reference proteome</keyword>
<evidence type="ECO:0000313" key="1">
    <source>
        <dbReference type="EMBL" id="MBN7823743.1"/>
    </source>
</evidence>
<accession>A0A939DJB1</accession>
<dbReference type="InterPro" id="IPR007497">
    <property type="entry name" value="SIMPL/DUF541"/>
</dbReference>
<protein>
    <submittedName>
        <fullName evidence="1">SIMPL domain-containing protein</fullName>
    </submittedName>
</protein>
<dbReference type="Gene3D" id="3.30.70.2970">
    <property type="entry name" value="Protein of unknown function (DUF541), domain 2"/>
    <property type="match status" value="1"/>
</dbReference>
<organism evidence="1 2">
    <name type="scientific">Bowmanella dokdonensis</name>
    <dbReference type="NCBI Taxonomy" id="751969"/>
    <lineage>
        <taxon>Bacteria</taxon>
        <taxon>Pseudomonadati</taxon>
        <taxon>Pseudomonadota</taxon>
        <taxon>Gammaproteobacteria</taxon>
        <taxon>Alteromonadales</taxon>
        <taxon>Alteromonadaceae</taxon>
        <taxon>Bowmanella</taxon>
    </lineage>
</organism>
<gene>
    <name evidence="1" type="ORF">J0A66_00765</name>
</gene>
<dbReference type="PANTHER" id="PTHR34387:SF2">
    <property type="entry name" value="SLR1258 PROTEIN"/>
    <property type="match status" value="1"/>
</dbReference>
<evidence type="ECO:0000313" key="2">
    <source>
        <dbReference type="Proteomes" id="UP000664654"/>
    </source>
</evidence>
<dbReference type="AlphaFoldDB" id="A0A939DJB1"/>
<dbReference type="EMBL" id="JAFKCV010000001">
    <property type="protein sequence ID" value="MBN7823743.1"/>
    <property type="molecule type" value="Genomic_DNA"/>
</dbReference>
<dbReference type="Proteomes" id="UP000664654">
    <property type="component" value="Unassembled WGS sequence"/>
</dbReference>
<sequence>MINSNNNLLAIGVFLGLTLLGYLLGNAAIRVKEYERTVTVKGLSEREVMADVVIWPIAFTQAGNDLEQLYLDMEKGVEKVRAYLTLKGISEQEISFGAPSVTDKSAQQWGGGERAEFRYTATQVVTVYSGEIDTVRSAMQDLVELGKQGLVFGGNQYEHMTEYQFNGLNQIKPAMIEEATINARAVAEKFARDSNSEVGKIRQASQGQFSISDRDKNNPHIKNVRVVSTIEYYLAD</sequence>
<reference evidence="1" key="1">
    <citation type="submission" date="2021-03" db="EMBL/GenBank/DDBJ databases">
        <title>novel species isolated from a fishpond in China.</title>
        <authorList>
            <person name="Lu H."/>
            <person name="Cai Z."/>
        </authorList>
    </citation>
    <scope>NUCLEOTIDE SEQUENCE</scope>
    <source>
        <strain evidence="1">JCM 30855</strain>
    </source>
</reference>
<dbReference type="InterPro" id="IPR052022">
    <property type="entry name" value="26kDa_periplasmic_antigen"/>
</dbReference>
<dbReference type="PIRSF" id="PIRSF029033">
    <property type="entry name" value="UCP029033"/>
    <property type="match status" value="1"/>
</dbReference>
<proteinExistence type="predicted"/>
<dbReference type="Pfam" id="PF04402">
    <property type="entry name" value="SIMPL"/>
    <property type="match status" value="1"/>
</dbReference>
<dbReference type="InterPro" id="IPR016907">
    <property type="entry name" value="UCP029033"/>
</dbReference>
<comment type="caution">
    <text evidence="1">The sequence shown here is derived from an EMBL/GenBank/DDBJ whole genome shotgun (WGS) entry which is preliminary data.</text>
</comment>
<dbReference type="GO" id="GO:0006974">
    <property type="term" value="P:DNA damage response"/>
    <property type="evidence" value="ECO:0007669"/>
    <property type="project" value="TreeGrafter"/>
</dbReference>
<name>A0A939DJB1_9ALTE</name>
<dbReference type="PANTHER" id="PTHR34387">
    <property type="entry name" value="SLR1258 PROTEIN"/>
    <property type="match status" value="1"/>
</dbReference>